<dbReference type="GO" id="GO:0034080">
    <property type="term" value="P:CENP-A containing chromatin assembly"/>
    <property type="evidence" value="ECO:0007669"/>
    <property type="project" value="TreeGrafter"/>
</dbReference>
<dbReference type="PANTHER" id="PTHR48208:SF2">
    <property type="entry name" value="CENTROMERE PROTEIN I"/>
    <property type="match status" value="1"/>
</dbReference>
<feature type="compositionally biased region" description="Basic and acidic residues" evidence="7">
    <location>
        <begin position="764"/>
        <end position="776"/>
    </location>
</feature>
<dbReference type="VEuPathDB" id="FungiDB:LCOR_04724.1"/>
<reference evidence="8" key="1">
    <citation type="submission" date="2013-08" db="EMBL/GenBank/DDBJ databases">
        <title>Gene expansion shapes genome architecture in the human pathogen Lichtheimia corymbifera: an evolutionary genomics analysis in the ancient terrestrial Mucorales (Mucoromycotina).</title>
        <authorList>
            <person name="Schwartze V.U."/>
            <person name="Winter S."/>
            <person name="Shelest E."/>
            <person name="Marcet-Houben M."/>
            <person name="Horn F."/>
            <person name="Wehner S."/>
            <person name="Hoffmann K."/>
            <person name="Riege K."/>
            <person name="Sammeth M."/>
            <person name="Nowrousian M."/>
            <person name="Valiante V."/>
            <person name="Linde J."/>
            <person name="Jacobsen I.D."/>
            <person name="Marz M."/>
            <person name="Brakhage A.A."/>
            <person name="Gabaldon T."/>
            <person name="Bocker S."/>
            <person name="Voigt K."/>
        </authorList>
    </citation>
    <scope>NUCLEOTIDE SEQUENCE [LARGE SCALE GENOMIC DNA]</scope>
    <source>
        <strain evidence="8">FSU 9682</strain>
    </source>
</reference>
<dbReference type="InterPro" id="IPR012485">
    <property type="entry name" value="CENP-I"/>
</dbReference>
<keyword evidence="5" id="KW-0539">Nucleus</keyword>
<evidence type="ECO:0000256" key="1">
    <source>
        <dbReference type="ARBA" id="ARBA00004123"/>
    </source>
</evidence>
<dbReference type="EMBL" id="CBTN010000017">
    <property type="protein sequence ID" value="CDH53367.1"/>
    <property type="molecule type" value="Genomic_DNA"/>
</dbReference>
<proteinExistence type="inferred from homology"/>
<feature type="region of interest" description="Disordered" evidence="7">
    <location>
        <begin position="1"/>
        <end position="24"/>
    </location>
</feature>
<name>A0A068RUS8_9FUNG</name>
<evidence type="ECO:0000256" key="7">
    <source>
        <dbReference type="SAM" id="MobiDB-lite"/>
    </source>
</evidence>
<keyword evidence="6" id="KW-0137">Centromere</keyword>
<feature type="compositionally biased region" description="Polar residues" evidence="7">
    <location>
        <begin position="1"/>
        <end position="14"/>
    </location>
</feature>
<sequence length="776" mass="89842">MSLISGYSSTYSKSQQEEDTRSIPDSVFSNVQTASIISQPDRDAEEADELLQRELYFFNSGALKGTLSKRFPGTYDKIKPIIEKYGLSNDQLGVILDLVLSGKLGQFAAKKMTKLLLPRRLIPSRLFIRIFGKLSCRDLSPSIMASLLNWIVCVYDLIETPGDVVKMYPVLFHYLTMETFRPQLCHLLYFMTKRVHVKRHRIERLQELVSKFGAEPELYGLLSVYKGYYPEIELPRSVKRTNFIFSHPDPEMKDNIAQIQAFWQHHFVLNEEGLHRPPVPGARMVKRRRLGAKHIFEIPHATTTRQQLDSVTIDQFTDTGELARMIDRLELPDQMAAVLNNRLLQHVLVCCSDDTSILRVSYWLSNTLQSLMRWHYTETSHEYFKDLLVKLITMTRLTRAHLPIVEAFLEKYICSWNGIDFVDEVFELLTYVRPLAFEDLEHNYLKPLYQLFCVSDVTWKSRLLLCYTSMVKNWALIDWRSHGQRRMDPDLDTEVDNMVWLFRGLDFDVEYFSSIHHLIQHVDRISALGLVMESDHPLLQHACLSFFELVSSMSLAHDIPEIIIPAAPVVYRSFFSTTGMALSRICGIIAQYKLAFEENDKQTGDWVARHTAEYLDNFNSYVMDVCSSLWANVSHRRTNPDYIPFSLSQANYDTFRAMVEERGQSMELALSLTHTTCLAGYSKKFLTDWMNEDNMDNSAHDGPVTPQLLKAMGSTLSYNEYCVEFLEHLNHLGFHGIYDLLYSTIGSLIDRRKQLTEGVEEDDDRMHEPENAEQHE</sequence>
<dbReference type="AlphaFoldDB" id="A0A068RUS8"/>
<evidence type="ECO:0000256" key="2">
    <source>
        <dbReference type="ARBA" id="ARBA00004584"/>
    </source>
</evidence>
<comment type="caution">
    <text evidence="8">The sequence shown here is derived from an EMBL/GenBank/DDBJ whole genome shotgun (WGS) entry which is preliminary data.</text>
</comment>
<dbReference type="Pfam" id="PF07778">
    <property type="entry name" value="CENP-I"/>
    <property type="match status" value="1"/>
</dbReference>
<dbReference type="PANTHER" id="PTHR48208">
    <property type="entry name" value="CENTROMERE PROTEIN I"/>
    <property type="match status" value="1"/>
</dbReference>
<dbReference type="GO" id="GO:0000939">
    <property type="term" value="C:inner kinetochore"/>
    <property type="evidence" value="ECO:0007669"/>
    <property type="project" value="TreeGrafter"/>
</dbReference>
<accession>A0A068RUS8</accession>
<comment type="similarity">
    <text evidence="3">Belongs to the CENP-I/CTF3 family.</text>
</comment>
<comment type="subcellular location">
    <subcellularLocation>
        <location evidence="2">Chromosome</location>
        <location evidence="2">Centromere</location>
    </subcellularLocation>
    <subcellularLocation>
        <location evidence="1">Nucleus</location>
    </subcellularLocation>
</comment>
<evidence type="ECO:0000256" key="5">
    <source>
        <dbReference type="ARBA" id="ARBA00023242"/>
    </source>
</evidence>
<dbReference type="OrthoDB" id="6347512at2759"/>
<gene>
    <name evidence="8" type="ORF">LCOR_04724.1</name>
</gene>
<evidence type="ECO:0000256" key="6">
    <source>
        <dbReference type="ARBA" id="ARBA00023328"/>
    </source>
</evidence>
<dbReference type="Proteomes" id="UP000027586">
    <property type="component" value="Unassembled WGS sequence"/>
</dbReference>
<evidence type="ECO:0000256" key="3">
    <source>
        <dbReference type="ARBA" id="ARBA00005470"/>
    </source>
</evidence>
<dbReference type="CDD" id="cd22647">
    <property type="entry name" value="CTF3_NTD_HEAT"/>
    <property type="match status" value="1"/>
</dbReference>
<keyword evidence="4" id="KW-0158">Chromosome</keyword>
<evidence type="ECO:0000256" key="4">
    <source>
        <dbReference type="ARBA" id="ARBA00022454"/>
    </source>
</evidence>
<dbReference type="GO" id="GO:0000070">
    <property type="term" value="P:mitotic sister chromatid segregation"/>
    <property type="evidence" value="ECO:0007669"/>
    <property type="project" value="TreeGrafter"/>
</dbReference>
<protein>
    <submittedName>
        <fullName evidence="8">Mis6 domain-containing protein</fullName>
    </submittedName>
</protein>
<evidence type="ECO:0000313" key="8">
    <source>
        <dbReference type="EMBL" id="CDH53367.1"/>
    </source>
</evidence>
<organism evidence="8 9">
    <name type="scientific">Lichtheimia corymbifera JMRC:FSU:9682</name>
    <dbReference type="NCBI Taxonomy" id="1263082"/>
    <lineage>
        <taxon>Eukaryota</taxon>
        <taxon>Fungi</taxon>
        <taxon>Fungi incertae sedis</taxon>
        <taxon>Mucoromycota</taxon>
        <taxon>Mucoromycotina</taxon>
        <taxon>Mucoromycetes</taxon>
        <taxon>Mucorales</taxon>
        <taxon>Lichtheimiaceae</taxon>
        <taxon>Lichtheimia</taxon>
    </lineage>
</organism>
<feature type="region of interest" description="Disordered" evidence="7">
    <location>
        <begin position="756"/>
        <end position="776"/>
    </location>
</feature>
<dbReference type="GO" id="GO:0005634">
    <property type="term" value="C:nucleus"/>
    <property type="evidence" value="ECO:0007669"/>
    <property type="project" value="UniProtKB-SubCell"/>
</dbReference>
<evidence type="ECO:0000313" key="9">
    <source>
        <dbReference type="Proteomes" id="UP000027586"/>
    </source>
</evidence>
<keyword evidence="9" id="KW-1185">Reference proteome</keyword>
<dbReference type="STRING" id="1263082.A0A068RUS8"/>